<keyword evidence="1" id="KW-0004">4Fe-4S</keyword>
<sequence length="670" mass="75653">MLSTTEQILFVAVVIVSVYLSWRSFRTMFKVIGRGEGSFHFDHLPARITEALSVFITQKTVLKNRPLTSFLHAWIAWAFILYFLVNLGDVLSAYIPDFHFMGRGALGNFYRLFVDIFSVLAMVGVVFFLLRRFVFGSKRLKIRDNVLLSAQAKNGIQRDSLIVGLFILFHVGFRFLGESFAIRLEGADPYQPFAVLTAGLWSGIADPATLVFLRHLSWWLALGLILAFIPYFPYSKHAHLFMGPINFLTRPRRSAYGTLEPLDFENDDIEQFGVAKLEHLPKTQILDAYACIMCNRCQDVCPAYVTGKELSPSALEINKRYFVNNNGAALAAGEESGSNLVEFALSESALWACTSCAACVEVCPVGNEPMYDILNIRRDRVLMESQFPKELQGAFTGMERNQNPWNMNKDRLDWAREGEGLDVKTVDENPDFDILYWVGCAGAFDQKGQKIAQSFAKIMNKANVNFAVLGNKESCTGDSARRAGNEYLFSMMAEANVETLNQAKVKKIVTTCPHCLHTLKNEYPQFGGEYEVVHHTQFIRDLLDAGKLSFKNDSVQKVTFHDPCYLGRHNKEYDAPRTDLHKAGFDLIEMERNRNNSFCCSAGGAQMWKEEEPGTERIRQNRLKEARETQADVVCTACPFCLTMLRDASNELEADVKVQDLAEIIAEKLD</sequence>
<evidence type="ECO:0000256" key="4">
    <source>
        <dbReference type="ARBA" id="ARBA00023004"/>
    </source>
</evidence>
<feature type="transmembrane region" description="Helical" evidence="6">
    <location>
        <begin position="161"/>
        <end position="182"/>
    </location>
</feature>
<gene>
    <name evidence="8" type="ORF">ENK44_15900</name>
</gene>
<dbReference type="Pfam" id="PF02754">
    <property type="entry name" value="CCG"/>
    <property type="match status" value="2"/>
</dbReference>
<dbReference type="PROSITE" id="PS51379">
    <property type="entry name" value="4FE4S_FER_2"/>
    <property type="match status" value="2"/>
</dbReference>
<dbReference type="GO" id="GO:0051539">
    <property type="term" value="F:4 iron, 4 sulfur cluster binding"/>
    <property type="evidence" value="ECO:0007669"/>
    <property type="project" value="UniProtKB-KW"/>
</dbReference>
<feature type="transmembrane region" description="Helical" evidence="6">
    <location>
        <begin position="216"/>
        <end position="234"/>
    </location>
</feature>
<dbReference type="Gene3D" id="1.20.950.20">
    <property type="entry name" value="Transmembrane di-heme cytochromes, Chain C"/>
    <property type="match status" value="1"/>
</dbReference>
<dbReference type="PROSITE" id="PS00198">
    <property type="entry name" value="4FE4S_FER_1"/>
    <property type="match status" value="2"/>
</dbReference>
<evidence type="ECO:0000259" key="7">
    <source>
        <dbReference type="PROSITE" id="PS51379"/>
    </source>
</evidence>
<feature type="transmembrane region" description="Helical" evidence="6">
    <location>
        <begin position="69"/>
        <end position="88"/>
    </location>
</feature>
<dbReference type="AlphaFoldDB" id="A0A7V4U4E2"/>
<evidence type="ECO:0000256" key="3">
    <source>
        <dbReference type="ARBA" id="ARBA00023002"/>
    </source>
</evidence>
<evidence type="ECO:0000256" key="2">
    <source>
        <dbReference type="ARBA" id="ARBA00022723"/>
    </source>
</evidence>
<keyword evidence="6" id="KW-0812">Transmembrane</keyword>
<proteinExistence type="predicted"/>
<dbReference type="PANTHER" id="PTHR43255:SF1">
    <property type="entry name" value="IRON-SULFUR-BINDING OXIDOREDUCTASE FADF-RELATED"/>
    <property type="match status" value="1"/>
</dbReference>
<dbReference type="GO" id="GO:0046872">
    <property type="term" value="F:metal ion binding"/>
    <property type="evidence" value="ECO:0007669"/>
    <property type="project" value="UniProtKB-KW"/>
</dbReference>
<evidence type="ECO:0000256" key="6">
    <source>
        <dbReference type="SAM" id="Phobius"/>
    </source>
</evidence>
<evidence type="ECO:0000256" key="1">
    <source>
        <dbReference type="ARBA" id="ARBA00022485"/>
    </source>
</evidence>
<dbReference type="GO" id="GO:0005886">
    <property type="term" value="C:plasma membrane"/>
    <property type="evidence" value="ECO:0007669"/>
    <property type="project" value="TreeGrafter"/>
</dbReference>
<organism evidence="8">
    <name type="scientific">Caldithrix abyssi</name>
    <dbReference type="NCBI Taxonomy" id="187145"/>
    <lineage>
        <taxon>Bacteria</taxon>
        <taxon>Pseudomonadati</taxon>
        <taxon>Calditrichota</taxon>
        <taxon>Calditrichia</taxon>
        <taxon>Calditrichales</taxon>
        <taxon>Calditrichaceae</taxon>
        <taxon>Caldithrix</taxon>
    </lineage>
</organism>
<dbReference type="PANTHER" id="PTHR43255">
    <property type="entry name" value="IRON-SULFUR-BINDING OXIDOREDUCTASE FADF-RELATED-RELATED"/>
    <property type="match status" value="1"/>
</dbReference>
<feature type="domain" description="4Fe-4S ferredoxin-type" evidence="7">
    <location>
        <begin position="341"/>
        <end position="373"/>
    </location>
</feature>
<feature type="domain" description="4Fe-4S ferredoxin-type" evidence="7">
    <location>
        <begin position="281"/>
        <end position="311"/>
    </location>
</feature>
<dbReference type="SUPFAM" id="SSF46548">
    <property type="entry name" value="alpha-helical ferredoxin"/>
    <property type="match status" value="1"/>
</dbReference>
<dbReference type="InterPro" id="IPR017900">
    <property type="entry name" value="4Fe4S_Fe_S_CS"/>
</dbReference>
<keyword evidence="2" id="KW-0479">Metal-binding</keyword>
<dbReference type="Gene3D" id="1.10.1060.10">
    <property type="entry name" value="Alpha-helical ferredoxin"/>
    <property type="match status" value="1"/>
</dbReference>
<accession>A0A7V4U4E2</accession>
<dbReference type="InterPro" id="IPR051460">
    <property type="entry name" value="HdrC_iron-sulfur_subunit"/>
</dbReference>
<dbReference type="Proteomes" id="UP000885779">
    <property type="component" value="Unassembled WGS sequence"/>
</dbReference>
<keyword evidence="4" id="KW-0408">Iron</keyword>
<reference evidence="8" key="1">
    <citation type="journal article" date="2020" name="mSystems">
        <title>Genome- and Community-Level Interaction Insights into Carbon Utilization and Element Cycling Functions of Hydrothermarchaeota in Hydrothermal Sediment.</title>
        <authorList>
            <person name="Zhou Z."/>
            <person name="Liu Y."/>
            <person name="Xu W."/>
            <person name="Pan J."/>
            <person name="Luo Z.H."/>
            <person name="Li M."/>
        </authorList>
    </citation>
    <scope>NUCLEOTIDE SEQUENCE [LARGE SCALE GENOMIC DNA]</scope>
    <source>
        <strain evidence="8">HyVt-577</strain>
    </source>
</reference>
<dbReference type="SUPFAM" id="SSF103501">
    <property type="entry name" value="Respiratory nitrate reductase 1 gamma chain"/>
    <property type="match status" value="1"/>
</dbReference>
<dbReference type="Pfam" id="PF13183">
    <property type="entry name" value="Fer4_8"/>
    <property type="match status" value="1"/>
</dbReference>
<keyword evidence="6" id="KW-1133">Transmembrane helix</keyword>
<dbReference type="InterPro" id="IPR017896">
    <property type="entry name" value="4Fe4S_Fe-S-bd"/>
</dbReference>
<dbReference type="GO" id="GO:0016491">
    <property type="term" value="F:oxidoreductase activity"/>
    <property type="evidence" value="ECO:0007669"/>
    <property type="project" value="UniProtKB-KW"/>
</dbReference>
<keyword evidence="6" id="KW-0472">Membrane</keyword>
<evidence type="ECO:0000313" key="8">
    <source>
        <dbReference type="EMBL" id="HGY57192.1"/>
    </source>
</evidence>
<comment type="caution">
    <text evidence="8">The sequence shown here is derived from an EMBL/GenBank/DDBJ whole genome shotgun (WGS) entry which is preliminary data.</text>
</comment>
<evidence type="ECO:0000256" key="5">
    <source>
        <dbReference type="ARBA" id="ARBA00023014"/>
    </source>
</evidence>
<keyword evidence="3" id="KW-0560">Oxidoreductase</keyword>
<feature type="transmembrane region" description="Helical" evidence="6">
    <location>
        <begin position="6"/>
        <end position="22"/>
    </location>
</feature>
<dbReference type="InterPro" id="IPR009051">
    <property type="entry name" value="Helical_ferredxn"/>
</dbReference>
<name>A0A7V4U4E2_CALAY</name>
<feature type="transmembrane region" description="Helical" evidence="6">
    <location>
        <begin position="108"/>
        <end position="130"/>
    </location>
</feature>
<protein>
    <submittedName>
        <fullName evidence="8">4Fe-4S dicluster domain-containing protein</fullName>
    </submittedName>
</protein>
<dbReference type="InterPro" id="IPR036197">
    <property type="entry name" value="NarG-like_sf"/>
</dbReference>
<keyword evidence="5" id="KW-0411">Iron-sulfur</keyword>
<dbReference type="EMBL" id="DRQG01000149">
    <property type="protein sequence ID" value="HGY57192.1"/>
    <property type="molecule type" value="Genomic_DNA"/>
</dbReference>
<dbReference type="InterPro" id="IPR004017">
    <property type="entry name" value="Cys_rich_dom"/>
</dbReference>